<dbReference type="Proteomes" id="UP000320421">
    <property type="component" value="Chromosome"/>
</dbReference>
<keyword evidence="4" id="KW-1185">Reference proteome</keyword>
<dbReference type="PROSITE" id="PS51257">
    <property type="entry name" value="PROKAR_LIPOPROTEIN"/>
    <property type="match status" value="1"/>
</dbReference>
<organism evidence="3 4">
    <name type="scientific">Gimesia chilikensis</name>
    <dbReference type="NCBI Taxonomy" id="2605989"/>
    <lineage>
        <taxon>Bacteria</taxon>
        <taxon>Pseudomonadati</taxon>
        <taxon>Planctomycetota</taxon>
        <taxon>Planctomycetia</taxon>
        <taxon>Planctomycetales</taxon>
        <taxon>Planctomycetaceae</taxon>
        <taxon>Gimesia</taxon>
    </lineage>
</organism>
<feature type="compositionally biased region" description="Polar residues" evidence="1">
    <location>
        <begin position="45"/>
        <end position="56"/>
    </location>
</feature>
<keyword evidence="2" id="KW-0732">Signal</keyword>
<name>A0A517PGJ1_9PLAN</name>
<protein>
    <recommendedName>
        <fullName evidence="5">Secreted protein</fullName>
    </recommendedName>
</protein>
<evidence type="ECO:0000313" key="4">
    <source>
        <dbReference type="Proteomes" id="UP000320421"/>
    </source>
</evidence>
<evidence type="ECO:0000256" key="1">
    <source>
        <dbReference type="SAM" id="MobiDB-lite"/>
    </source>
</evidence>
<evidence type="ECO:0000256" key="2">
    <source>
        <dbReference type="SAM" id="SignalP"/>
    </source>
</evidence>
<dbReference type="AlphaFoldDB" id="A0A517PGJ1"/>
<sequence length="56" mass="6141" precursor="true">MHLKKIKRSWNLIPLSLFCLCLSLSACADKTTAEYTQPDPGLNAEESSAQMDQGGK</sequence>
<dbReference type="RefSeq" id="WP_155364457.1">
    <property type="nucleotide sequence ID" value="NZ_CP036266.1"/>
</dbReference>
<accession>A0A517PGJ1</accession>
<evidence type="ECO:0008006" key="5">
    <source>
        <dbReference type="Google" id="ProtNLM"/>
    </source>
</evidence>
<gene>
    <name evidence="3" type="ORF">HG66A1_02540</name>
</gene>
<reference evidence="3 4" key="1">
    <citation type="submission" date="2019-02" db="EMBL/GenBank/DDBJ databases">
        <title>Deep-cultivation of Planctomycetes and their phenomic and genomic characterization uncovers novel biology.</title>
        <authorList>
            <person name="Wiegand S."/>
            <person name="Jogler M."/>
            <person name="Boedeker C."/>
            <person name="Pinto D."/>
            <person name="Vollmers J."/>
            <person name="Rivas-Marin E."/>
            <person name="Kohn T."/>
            <person name="Peeters S.H."/>
            <person name="Heuer A."/>
            <person name="Rast P."/>
            <person name="Oberbeckmann S."/>
            <person name="Bunk B."/>
            <person name="Jeske O."/>
            <person name="Meyerdierks A."/>
            <person name="Storesund J.E."/>
            <person name="Kallscheuer N."/>
            <person name="Luecker S."/>
            <person name="Lage O.M."/>
            <person name="Pohl T."/>
            <person name="Merkel B.J."/>
            <person name="Hornburger P."/>
            <person name="Mueller R.-W."/>
            <person name="Bruemmer F."/>
            <person name="Labrenz M."/>
            <person name="Spormann A.M."/>
            <person name="Op den Camp H."/>
            <person name="Overmann J."/>
            <person name="Amann R."/>
            <person name="Jetten M.S.M."/>
            <person name="Mascher T."/>
            <person name="Medema M.H."/>
            <person name="Devos D.P."/>
            <person name="Kaster A.-K."/>
            <person name="Ovreas L."/>
            <person name="Rohde M."/>
            <person name="Galperin M.Y."/>
            <person name="Jogler C."/>
        </authorList>
    </citation>
    <scope>NUCLEOTIDE SEQUENCE [LARGE SCALE GENOMIC DNA]</scope>
    <source>
        <strain evidence="3 4">HG66A1</strain>
    </source>
</reference>
<feature type="chain" id="PRO_5021760729" description="Secreted protein" evidence="2">
    <location>
        <begin position="29"/>
        <end position="56"/>
    </location>
</feature>
<feature type="region of interest" description="Disordered" evidence="1">
    <location>
        <begin position="35"/>
        <end position="56"/>
    </location>
</feature>
<evidence type="ECO:0000313" key="3">
    <source>
        <dbReference type="EMBL" id="QDT18493.1"/>
    </source>
</evidence>
<dbReference type="EMBL" id="CP036266">
    <property type="protein sequence ID" value="QDT18493.1"/>
    <property type="molecule type" value="Genomic_DNA"/>
</dbReference>
<proteinExistence type="predicted"/>
<feature type="signal peptide" evidence="2">
    <location>
        <begin position="1"/>
        <end position="28"/>
    </location>
</feature>